<dbReference type="InterPro" id="IPR009057">
    <property type="entry name" value="Homeodomain-like_sf"/>
</dbReference>
<dbReference type="Proteomes" id="UP000036867">
    <property type="component" value="Unassembled WGS sequence"/>
</dbReference>
<accession>A0A0M0LCK8</accession>
<evidence type="ECO:0000256" key="3">
    <source>
        <dbReference type="ARBA" id="ARBA00023163"/>
    </source>
</evidence>
<dbReference type="GO" id="GO:0043565">
    <property type="term" value="F:sequence-specific DNA binding"/>
    <property type="evidence" value="ECO:0007669"/>
    <property type="project" value="InterPro"/>
</dbReference>
<dbReference type="InterPro" id="IPR018060">
    <property type="entry name" value="HTH_AraC"/>
</dbReference>
<dbReference type="GeneID" id="301136504"/>
<dbReference type="Gene3D" id="1.10.10.60">
    <property type="entry name" value="Homeodomain-like"/>
    <property type="match status" value="2"/>
</dbReference>
<evidence type="ECO:0000313" key="6">
    <source>
        <dbReference type="Proteomes" id="UP000036867"/>
    </source>
</evidence>
<keyword evidence="3" id="KW-0804">Transcription</keyword>
<name>A0A0M0LCK8_9BACL</name>
<comment type="caution">
    <text evidence="5">The sequence shown here is derived from an EMBL/GenBank/DDBJ whole genome shotgun (WGS) entry which is preliminary data.</text>
</comment>
<feature type="domain" description="HTH araC/xylS-type" evidence="4">
    <location>
        <begin position="137"/>
        <end position="235"/>
    </location>
</feature>
<dbReference type="PROSITE" id="PS01124">
    <property type="entry name" value="HTH_ARAC_FAMILY_2"/>
    <property type="match status" value="1"/>
</dbReference>
<organism evidence="5 6">
    <name type="scientific">Viridibacillus arvi</name>
    <dbReference type="NCBI Taxonomy" id="263475"/>
    <lineage>
        <taxon>Bacteria</taxon>
        <taxon>Bacillati</taxon>
        <taxon>Bacillota</taxon>
        <taxon>Bacilli</taxon>
        <taxon>Bacillales</taxon>
        <taxon>Caryophanaceae</taxon>
        <taxon>Viridibacillus</taxon>
    </lineage>
</organism>
<dbReference type="InterPro" id="IPR014710">
    <property type="entry name" value="RmlC-like_jellyroll"/>
</dbReference>
<reference evidence="6" key="1">
    <citation type="submission" date="2015-08" db="EMBL/GenBank/DDBJ databases">
        <title>Fjat-10028 dsm 16317.</title>
        <authorList>
            <person name="Liu B."/>
            <person name="Wang J."/>
            <person name="Zhu Y."/>
            <person name="Liu G."/>
            <person name="Chen Q."/>
            <person name="Chen Z."/>
            <person name="Lan J."/>
            <person name="Che J."/>
            <person name="Ge C."/>
            <person name="Shi H."/>
            <person name="Pan Z."/>
            <person name="Liu X."/>
        </authorList>
    </citation>
    <scope>NUCLEOTIDE SEQUENCE [LARGE SCALE GENOMIC DNA]</scope>
    <source>
        <strain evidence="6">DSM 16317</strain>
    </source>
</reference>
<dbReference type="Pfam" id="PF02311">
    <property type="entry name" value="AraC_binding"/>
    <property type="match status" value="1"/>
</dbReference>
<dbReference type="RefSeq" id="WP_053417010.1">
    <property type="nucleotide sequence ID" value="NZ_LILB01000005.1"/>
</dbReference>
<dbReference type="Gene3D" id="2.60.120.10">
    <property type="entry name" value="Jelly Rolls"/>
    <property type="match status" value="1"/>
</dbReference>
<evidence type="ECO:0000256" key="2">
    <source>
        <dbReference type="ARBA" id="ARBA00023125"/>
    </source>
</evidence>
<proteinExistence type="predicted"/>
<dbReference type="SMART" id="SM00342">
    <property type="entry name" value="HTH_ARAC"/>
    <property type="match status" value="1"/>
</dbReference>
<dbReference type="SUPFAM" id="SSF46689">
    <property type="entry name" value="Homeodomain-like"/>
    <property type="match status" value="2"/>
</dbReference>
<keyword evidence="6" id="KW-1185">Reference proteome</keyword>
<protein>
    <submittedName>
        <fullName evidence="5">DNA-binding protein</fullName>
    </submittedName>
</protein>
<keyword evidence="1" id="KW-0805">Transcription regulation</keyword>
<evidence type="ECO:0000313" key="5">
    <source>
        <dbReference type="EMBL" id="KOO48824.1"/>
    </source>
</evidence>
<dbReference type="SUPFAM" id="SSF51182">
    <property type="entry name" value="RmlC-like cupins"/>
    <property type="match status" value="1"/>
</dbReference>
<dbReference type="STRING" id="263475.AMD00_10385"/>
<dbReference type="EMBL" id="LILB01000005">
    <property type="protein sequence ID" value="KOO48824.1"/>
    <property type="molecule type" value="Genomic_DNA"/>
</dbReference>
<evidence type="ECO:0000256" key="1">
    <source>
        <dbReference type="ARBA" id="ARBA00023015"/>
    </source>
</evidence>
<dbReference type="InterPro" id="IPR020449">
    <property type="entry name" value="Tscrpt_reg_AraC-type_HTH"/>
</dbReference>
<dbReference type="InterPro" id="IPR003313">
    <property type="entry name" value="AraC-bd"/>
</dbReference>
<dbReference type="OrthoDB" id="1681793at2"/>
<dbReference type="GO" id="GO:0003700">
    <property type="term" value="F:DNA-binding transcription factor activity"/>
    <property type="evidence" value="ECO:0007669"/>
    <property type="project" value="InterPro"/>
</dbReference>
<dbReference type="Pfam" id="PF12833">
    <property type="entry name" value="HTH_18"/>
    <property type="match status" value="1"/>
</dbReference>
<evidence type="ECO:0000259" key="4">
    <source>
        <dbReference type="PROSITE" id="PS01124"/>
    </source>
</evidence>
<sequence>MEPIREIVAERRTYTSIQEKHSHRFAQLILPLQGELSIKTESKKLLLDPKTIFFLPPECHHTFHSVERNEFLVLDIPHFMLNERQLQNGELSYELNNQWKGIRYLLLNELEQQSWNGSAVKELYPYISRCLIQEQQAKSITYIHEHYNENISVHDLAALEHYNRSYYSEWFLKETGQLPTAYIQDVRMKKAKELLRDTKLPILHIAIQVGLEHQSSFTRLFQKHEGITPSQYRKNQRQKNRECSVYDI</sequence>
<keyword evidence="2 5" id="KW-0238">DNA-binding</keyword>
<gene>
    <name evidence="5" type="ORF">AMD00_10385</name>
</gene>
<dbReference type="PANTHER" id="PTHR43280">
    <property type="entry name" value="ARAC-FAMILY TRANSCRIPTIONAL REGULATOR"/>
    <property type="match status" value="1"/>
</dbReference>
<dbReference type="PANTHER" id="PTHR43280:SF26">
    <property type="entry name" value="ARAC-FAMILY TRANSCRIPTIONAL REGULATOR"/>
    <property type="match status" value="1"/>
</dbReference>
<dbReference type="AlphaFoldDB" id="A0A0M0LCK8"/>
<dbReference type="InterPro" id="IPR011051">
    <property type="entry name" value="RmlC_Cupin_sf"/>
</dbReference>
<dbReference type="PATRIC" id="fig|263475.3.peg.3293"/>
<dbReference type="PRINTS" id="PR00032">
    <property type="entry name" value="HTHARAC"/>
</dbReference>